<feature type="compositionally biased region" description="Polar residues" evidence="5">
    <location>
        <begin position="796"/>
        <end position="809"/>
    </location>
</feature>
<feature type="non-terminal residue" evidence="7">
    <location>
        <position position="1"/>
    </location>
</feature>
<evidence type="ECO:0000256" key="2">
    <source>
        <dbReference type="ARBA" id="ARBA00022525"/>
    </source>
</evidence>
<protein>
    <submittedName>
        <fullName evidence="7">LPXTG cell wall anchor domain-containing protein</fullName>
    </submittedName>
</protein>
<accession>A0A7W3UIT3</accession>
<dbReference type="PROSITE" id="PS50847">
    <property type="entry name" value="GRAM_POS_ANCHORING"/>
    <property type="match status" value="1"/>
</dbReference>
<organism evidence="7 8">
    <name type="scientific">Limosilactobacillus agrestis</name>
    <dbReference type="NCBI Taxonomy" id="2759748"/>
    <lineage>
        <taxon>Bacteria</taxon>
        <taxon>Bacillati</taxon>
        <taxon>Bacillota</taxon>
        <taxon>Bacilli</taxon>
        <taxon>Lactobacillales</taxon>
        <taxon>Lactobacillaceae</taxon>
        <taxon>Limosilactobacillus</taxon>
    </lineage>
</organism>
<feature type="region of interest" description="Disordered" evidence="5">
    <location>
        <begin position="718"/>
        <end position="754"/>
    </location>
</feature>
<feature type="region of interest" description="Disordered" evidence="5">
    <location>
        <begin position="1423"/>
        <end position="1456"/>
    </location>
</feature>
<feature type="region of interest" description="Disordered" evidence="5">
    <location>
        <begin position="796"/>
        <end position="830"/>
    </location>
</feature>
<dbReference type="InterPro" id="IPR012706">
    <property type="entry name" value="Rib_alpha_Esp_rpt"/>
</dbReference>
<dbReference type="Pfam" id="PF00746">
    <property type="entry name" value="Gram_pos_anchor"/>
    <property type="match status" value="1"/>
</dbReference>
<evidence type="ECO:0000259" key="6">
    <source>
        <dbReference type="PROSITE" id="PS50847"/>
    </source>
</evidence>
<dbReference type="InterPro" id="IPR059115">
    <property type="entry name" value="Rib"/>
</dbReference>
<feature type="compositionally biased region" description="Low complexity" evidence="5">
    <location>
        <begin position="1507"/>
        <end position="1533"/>
    </location>
</feature>
<dbReference type="InterPro" id="IPR041495">
    <property type="entry name" value="Mub_B2"/>
</dbReference>
<sequence length="1591" mass="169411">TDADAKSTVTETINVTTPDGKTTPIVKSVTFNRTATKDLVTGKVSYGAWSDNGTYTFPSYTAPEEPGYTPSQNEVPAQTVKPGDKDLVFDITYSAGEHTQVINYVDKDGKVINTYNVTGKTGETVQTNVEKNVPKNWVIVGGQEITTAVTFGSDNPAPINVTIEHGTEDVTKTDADAKSTVTETINVTTPDGKTTPIVKSVTFNRTATKDLVTGKVSYGAWSDNGTYTFPSYTAPEEPGYTPSQNEVPAQTVKPGDKDLVFNITYNTNEQTRKIVFVDNGNTVGTQTLTGKTGTSVTIGNGNGETPLRVPTGYEVVPGTEIPTTVPFNADSKDNGDITVQVQAKKDTDDGRNDRGNKDVYREVTRTITVNIEGQAPQTVTQTLAFYRIKTTNEATGKISYTDWTSNMVDGATSFSEVEIPSATGYTRTITGGTITTKDGKDYVASQSGLENGEPVNNITVTVDYEKADHTQVINYVDKAGKVISHYNVNGKTGESVNTDIANHVPEGWVISGKYPTSITFGSENPAPINVTIEHGTKDVTNDPSQADKVNKTITRTVDKNVAGKVTKVASQSVTLHRSATEDLVTGEITYGDWNTAKFNAVTAPEVAGYTVTNPDAAPAMDITGNTEDSTVTFNYTADGQTRKIIFVDNGNVVGTQTLTGKTGTSVTIGNGTGETPLQVPAGYEVVPGTEIPAKVPFNADNKDNGDITVHVEKVENPTDADKYTPKGQDVHTNVGETPNASEGIANKGDLPTGTSYTWKTTPDVSTPGTKDATVVVTYPDGSQDEVPVHVIVTDNTPTYSENATGTPIVTEQGVEPNPEDGIGNKDELDPNTKYTWTNGEPDVSKIGKTTVSITVTYPDGKTQIVDTPLIVTGTEIPTNPNDPSQSDLFKTVTRNINTTTPDGKTTTQTQKVTFARTKTVDKNGDTSYSAYTVYNTETNKLTDDTETTLPVVPVEQIDGYFSEVNGVKATEVSAISVNASSKPEDVNVTYAESDAHKYTPEGQPINTDKGVMPNPGDGIKNKGDLPTGTTYTWTNGEPDVNTPGTKPVTITVHYPDGTTDTVTTTITVTDDADKYTPEGQDVHTNVGDTPDASEGIANKGDLPDGTKYTWKTTPDVTTPGTKDATIVVTYPDGSQDEVPVHVIVDTPEVHYSENATGTPIVTDKGVMPNPADGIGNKDELDPNTKYTWTNGEPDVSKIGKTTVSITVTYPDGKTQIVDTPLIVTGTEIPTNPNDPSQSDLFTYVTRNINTTTPDGETATQTQKATFARTKTVDKNGDTSYSAYTVYNTETNKLTNDTETTLPAVPVKQIDGYFSEVNGVKATEVSAISVNASSKPEDVTVTYTETDAHKYTPEPAPITTDKGHMPDPSEGIGNKGDLPDGTKYTWTNGEPDVTTPGTKSVTITVQYPDGTTDTVTTTITVTDDADKYTPEPAPITTDKGHMPDPSEGIGNKGDLPTGTTYTWTNGEPDVTTPGTREVSITVHYPDGSTDVVTTTITVVDDKTTTPENGNNNNGKGNVINNDNQGNNNQGNVENTDSTVQPSANTTTPTNNTENTKTLPQTGNDANKTASLVGLGLASVATMFGLGKKKRQD</sequence>
<proteinExistence type="predicted"/>
<comment type="caution">
    <text evidence="7">The sequence shown here is derived from an EMBL/GenBank/DDBJ whole genome shotgun (WGS) entry which is preliminary data.</text>
</comment>
<dbReference type="Pfam" id="PF08428">
    <property type="entry name" value="Rib"/>
    <property type="match status" value="7"/>
</dbReference>
<evidence type="ECO:0000313" key="7">
    <source>
        <dbReference type="EMBL" id="MBB1096353.1"/>
    </source>
</evidence>
<dbReference type="EMBL" id="JACIVE010000067">
    <property type="protein sequence ID" value="MBB1096353.1"/>
    <property type="molecule type" value="Genomic_DNA"/>
</dbReference>
<feature type="domain" description="Gram-positive cocci surface proteins LPxTG" evidence="6">
    <location>
        <begin position="1557"/>
        <end position="1591"/>
    </location>
</feature>
<evidence type="ECO:0000313" key="8">
    <source>
        <dbReference type="Proteomes" id="UP000534578"/>
    </source>
</evidence>
<feature type="compositionally biased region" description="Low complexity" evidence="5">
    <location>
        <begin position="1543"/>
        <end position="1556"/>
    </location>
</feature>
<feature type="region of interest" description="Disordered" evidence="5">
    <location>
        <begin position="1072"/>
        <end position="1107"/>
    </location>
</feature>
<feature type="region of interest" description="Disordered" evidence="5">
    <location>
        <begin position="1499"/>
        <end position="1565"/>
    </location>
</feature>
<feature type="compositionally biased region" description="Polar residues" evidence="5">
    <location>
        <begin position="730"/>
        <end position="740"/>
    </location>
</feature>
<dbReference type="InterPro" id="IPR019931">
    <property type="entry name" value="LPXTG_anchor"/>
</dbReference>
<evidence type="ECO:0000256" key="5">
    <source>
        <dbReference type="SAM" id="MobiDB-lite"/>
    </source>
</evidence>
<dbReference type="RefSeq" id="WP_182579183.1">
    <property type="nucleotide sequence ID" value="NZ_JACIVE010000067.1"/>
</dbReference>
<keyword evidence="1" id="KW-0134">Cell wall</keyword>
<dbReference type="Pfam" id="PF17966">
    <property type="entry name" value="Muc_B2"/>
    <property type="match status" value="6"/>
</dbReference>
<feature type="region of interest" description="Disordered" evidence="5">
    <location>
        <begin position="1349"/>
        <end position="1397"/>
    </location>
</feature>
<evidence type="ECO:0000256" key="4">
    <source>
        <dbReference type="ARBA" id="ARBA00023088"/>
    </source>
</evidence>
<dbReference type="Proteomes" id="UP000534578">
    <property type="component" value="Unassembled WGS sequence"/>
</dbReference>
<gene>
    <name evidence="7" type="ORF">H5R92_09285</name>
</gene>
<dbReference type="NCBIfam" id="TIGR02331">
    <property type="entry name" value="rib_alpha"/>
    <property type="match status" value="6"/>
</dbReference>
<evidence type="ECO:0000256" key="3">
    <source>
        <dbReference type="ARBA" id="ARBA00022729"/>
    </source>
</evidence>
<reference evidence="7 8" key="1">
    <citation type="submission" date="2020-07" db="EMBL/GenBank/DDBJ databases">
        <title>Description of Limosilactobacillus balticus sp. nov., Limosilactobacillus agrestis sp. nov., Limosilactobacillus albertensis sp. nov., Limosilactobacillus rudii sp. nov., Limosilactobacillus fastidiosus sp. nov., five novel Limosilactobacillus species isolated from the vertebrate gastrointestinal tract, and proposal of 6 subspecies of Limosilactobacillus reuteri adapted to the gastrointestinal tract of specific vertebrate hosts.</title>
        <authorList>
            <person name="Li F."/>
            <person name="Cheng C."/>
            <person name="Zheng J."/>
            <person name="Quevedo R.M."/>
            <person name="Li J."/>
            <person name="Roos S."/>
            <person name="Gaenzle M.G."/>
            <person name="Walter J."/>
        </authorList>
    </citation>
    <scope>NUCLEOTIDE SEQUENCE [LARGE SCALE GENOMIC DNA]</scope>
    <source>
        <strain evidence="7 8">BG-MG3-A</strain>
    </source>
</reference>
<keyword evidence="4" id="KW-0572">Peptidoglycan-anchor</keyword>
<dbReference type="NCBIfam" id="TIGR01167">
    <property type="entry name" value="LPXTG_anchor"/>
    <property type="match status" value="1"/>
</dbReference>
<dbReference type="Gene3D" id="2.60.40.4300">
    <property type="match status" value="6"/>
</dbReference>
<evidence type="ECO:0000256" key="1">
    <source>
        <dbReference type="ARBA" id="ARBA00022512"/>
    </source>
</evidence>
<name>A0A7W3UIT3_9LACO</name>
<keyword evidence="3" id="KW-0732">Signal</keyword>
<keyword evidence="2" id="KW-0964">Secreted</keyword>